<evidence type="ECO:0000256" key="1">
    <source>
        <dbReference type="SAM" id="MobiDB-lite"/>
    </source>
</evidence>
<gene>
    <name evidence="2" type="ORF">E2C01_059382</name>
</gene>
<dbReference type="EMBL" id="VSRR010023116">
    <property type="protein sequence ID" value="MPC65249.1"/>
    <property type="molecule type" value="Genomic_DNA"/>
</dbReference>
<feature type="compositionally biased region" description="Basic and acidic residues" evidence="1">
    <location>
        <begin position="1"/>
        <end position="23"/>
    </location>
</feature>
<name>A0A5B7H5Y1_PORTR</name>
<keyword evidence="3" id="KW-1185">Reference proteome</keyword>
<protein>
    <submittedName>
        <fullName evidence="2">Uncharacterized protein</fullName>
    </submittedName>
</protein>
<reference evidence="2 3" key="1">
    <citation type="submission" date="2019-05" db="EMBL/GenBank/DDBJ databases">
        <title>Another draft genome of Portunus trituberculatus and its Hox gene families provides insights of decapod evolution.</title>
        <authorList>
            <person name="Jeong J.-H."/>
            <person name="Song I."/>
            <person name="Kim S."/>
            <person name="Choi T."/>
            <person name="Kim D."/>
            <person name="Ryu S."/>
            <person name="Kim W."/>
        </authorList>
    </citation>
    <scope>NUCLEOTIDE SEQUENCE [LARGE SCALE GENOMIC DNA]</scope>
    <source>
        <tissue evidence="2">Muscle</tissue>
    </source>
</reference>
<dbReference type="AlphaFoldDB" id="A0A5B7H5Y1"/>
<proteinExistence type="predicted"/>
<accession>A0A5B7H5Y1</accession>
<organism evidence="2 3">
    <name type="scientific">Portunus trituberculatus</name>
    <name type="common">Swimming crab</name>
    <name type="synonym">Neptunus trituberculatus</name>
    <dbReference type="NCBI Taxonomy" id="210409"/>
    <lineage>
        <taxon>Eukaryota</taxon>
        <taxon>Metazoa</taxon>
        <taxon>Ecdysozoa</taxon>
        <taxon>Arthropoda</taxon>
        <taxon>Crustacea</taxon>
        <taxon>Multicrustacea</taxon>
        <taxon>Malacostraca</taxon>
        <taxon>Eumalacostraca</taxon>
        <taxon>Eucarida</taxon>
        <taxon>Decapoda</taxon>
        <taxon>Pleocyemata</taxon>
        <taxon>Brachyura</taxon>
        <taxon>Eubrachyura</taxon>
        <taxon>Portunoidea</taxon>
        <taxon>Portunidae</taxon>
        <taxon>Portuninae</taxon>
        <taxon>Portunus</taxon>
    </lineage>
</organism>
<comment type="caution">
    <text evidence="2">The sequence shown here is derived from an EMBL/GenBank/DDBJ whole genome shotgun (WGS) entry which is preliminary data.</text>
</comment>
<feature type="region of interest" description="Disordered" evidence="1">
    <location>
        <begin position="1"/>
        <end position="68"/>
    </location>
</feature>
<dbReference type="Proteomes" id="UP000324222">
    <property type="component" value="Unassembled WGS sequence"/>
</dbReference>
<feature type="compositionally biased region" description="Basic and acidic residues" evidence="1">
    <location>
        <begin position="41"/>
        <end position="53"/>
    </location>
</feature>
<evidence type="ECO:0000313" key="2">
    <source>
        <dbReference type="EMBL" id="MPC65249.1"/>
    </source>
</evidence>
<feature type="compositionally biased region" description="Gly residues" evidence="1">
    <location>
        <begin position="54"/>
        <end position="68"/>
    </location>
</feature>
<sequence>MHKMASDAKQCKGGNRDADEGEGRVQIWRGSEGKGVAAGGEGKEGQKECKGEQGSRGGRGTSGCVGGL</sequence>
<evidence type="ECO:0000313" key="3">
    <source>
        <dbReference type="Proteomes" id="UP000324222"/>
    </source>
</evidence>